<proteinExistence type="predicted"/>
<organism evidence="2 3">
    <name type="scientific">Dysosmobacter segnis</name>
    <dbReference type="NCBI Taxonomy" id="2763042"/>
    <lineage>
        <taxon>Bacteria</taxon>
        <taxon>Bacillati</taxon>
        <taxon>Bacillota</taxon>
        <taxon>Clostridia</taxon>
        <taxon>Eubacteriales</taxon>
        <taxon>Oscillospiraceae</taxon>
        <taxon>Dysosmobacter</taxon>
    </lineage>
</organism>
<dbReference type="AlphaFoldDB" id="A0A923SBP1"/>
<dbReference type="Pfam" id="PF14239">
    <property type="entry name" value="RRXRR"/>
    <property type="match status" value="1"/>
</dbReference>
<name>A0A923SBP1_9FIRM</name>
<dbReference type="InterPro" id="IPR025938">
    <property type="entry name" value="RRXRR_dom"/>
</dbReference>
<keyword evidence="2" id="KW-0255">Endonuclease</keyword>
<feature type="non-terminal residue" evidence="2">
    <location>
        <position position="268"/>
    </location>
</feature>
<keyword evidence="2" id="KW-0540">Nuclease</keyword>
<dbReference type="Pfam" id="PF01844">
    <property type="entry name" value="HNH"/>
    <property type="match status" value="1"/>
</dbReference>
<dbReference type="NCBIfam" id="NF040563">
    <property type="entry name" value="guided_IscB"/>
    <property type="match status" value="1"/>
</dbReference>
<comment type="caution">
    <text evidence="2">The sequence shown here is derived from an EMBL/GenBank/DDBJ whole genome shotgun (WGS) entry which is preliminary data.</text>
</comment>
<dbReference type="InterPro" id="IPR003615">
    <property type="entry name" value="HNH_nuc"/>
</dbReference>
<dbReference type="RefSeq" id="WP_187015491.1">
    <property type="nucleotide sequence ID" value="NZ_JACOQI010000014.1"/>
</dbReference>
<dbReference type="Gene3D" id="1.10.30.50">
    <property type="match status" value="1"/>
</dbReference>
<dbReference type="Proteomes" id="UP000620327">
    <property type="component" value="Unassembled WGS sequence"/>
</dbReference>
<feature type="domain" description="HNH nuclease" evidence="1">
    <location>
        <begin position="190"/>
        <end position="245"/>
    </location>
</feature>
<dbReference type="GO" id="GO:0004519">
    <property type="term" value="F:endonuclease activity"/>
    <property type="evidence" value="ECO:0007669"/>
    <property type="project" value="UniProtKB-KW"/>
</dbReference>
<dbReference type="GO" id="GO:0003676">
    <property type="term" value="F:nucleic acid binding"/>
    <property type="evidence" value="ECO:0007669"/>
    <property type="project" value="InterPro"/>
</dbReference>
<dbReference type="CDD" id="cd00085">
    <property type="entry name" value="HNHc"/>
    <property type="match status" value="1"/>
</dbReference>
<keyword evidence="3" id="KW-1185">Reference proteome</keyword>
<reference evidence="2" key="1">
    <citation type="submission" date="2020-08" db="EMBL/GenBank/DDBJ databases">
        <title>Genome public.</title>
        <authorList>
            <person name="Liu C."/>
            <person name="Sun Q."/>
        </authorList>
    </citation>
    <scope>NUCLEOTIDE SEQUENCE</scope>
    <source>
        <strain evidence="2">BX15</strain>
    </source>
</reference>
<dbReference type="EMBL" id="JACOQI010000014">
    <property type="protein sequence ID" value="MBC5771277.1"/>
    <property type="molecule type" value="Genomic_DNA"/>
</dbReference>
<dbReference type="InterPro" id="IPR047693">
    <property type="entry name" value="RNA-guided_IscB-like"/>
</dbReference>
<sequence>MPNKVYVINKHGRPLMPCSPAKARHLLDEGKAKVKKRTPFTIQLVYGSSGYTQEVILGVDAGSKTIGMSASTTKEELLSAEVKPRNDVVDLLSTRREFRRAQRNRKTRYRKPRFDNRVRSKHKGWLAPSVEVKIQEHITSIKRVCRILPVSKVVIETAEFDLQLLKAIEEGKPVPQGEDYQQGEMYGHYNVRQYVLWRDGYTCQCCGAHATKKKEVRLHVHHLESRKVGGDAPDNQVTLCESCHEKLHKGLIAEKDFKKRKRKSTRDA</sequence>
<dbReference type="SMART" id="SM00507">
    <property type="entry name" value="HNHc"/>
    <property type="match status" value="1"/>
</dbReference>
<dbReference type="InterPro" id="IPR002711">
    <property type="entry name" value="HNH"/>
</dbReference>
<evidence type="ECO:0000313" key="2">
    <source>
        <dbReference type="EMBL" id="MBC5771277.1"/>
    </source>
</evidence>
<gene>
    <name evidence="2" type="ORF">H8Z83_13275</name>
</gene>
<protein>
    <submittedName>
        <fullName evidence="2">HNH endonuclease</fullName>
    </submittedName>
</protein>
<evidence type="ECO:0000313" key="3">
    <source>
        <dbReference type="Proteomes" id="UP000620327"/>
    </source>
</evidence>
<keyword evidence="2" id="KW-0378">Hydrolase</keyword>
<accession>A0A923SBP1</accession>
<evidence type="ECO:0000259" key="1">
    <source>
        <dbReference type="SMART" id="SM00507"/>
    </source>
</evidence>
<dbReference type="GO" id="GO:0008270">
    <property type="term" value="F:zinc ion binding"/>
    <property type="evidence" value="ECO:0007669"/>
    <property type="project" value="InterPro"/>
</dbReference>